<dbReference type="InterPro" id="IPR019557">
    <property type="entry name" value="AminoTfrase-like_pln_mobile"/>
</dbReference>
<sequence>MTGRRNHPAKPRKEPPATRAKQPAAKGVKKPARKSKAQPMMHFFVQLDAANLLGFSVLQFARIDQKVGESSSVYLTSDVDSGARHTRDRCIDASVRREKQVARVMQPVHESESSRPFDDEDVDHGFEQELEAELALEDEDVNVAREDVNVARDDVNVARDDVASDDDSVPDVVSIMKGEGGKFVRSESSTARMSKRQKQLANESWIVRSHISGGPVDGSVIPSFGGHVARQIWDGEERKVLLCQNRSQACSTLNYWRESKESQELKRRVDATGLAHLPYCMFAHIDMPLISAFVERWQPDTNTFHMPFGEMTIMLHDVWHILRIPVDGRLISAQSDSVQLKVDMIELLGVSVEDMKSQSHWRGGGVAIDSIVDCCRDSQRSVETSVPVSRLRPASILELKDGGVESIAEYSWGSATLCYLYRQLGVASRGGAQGIAGCLTLLQAWIYEYFPTFRPHTSRLTCEPGRARAVMWSIRNEGKSLVRLQSFRRSIDRLTSAEVTWLPYGPDPASTVPRTTFCGWLRYRDIIEPYTPDRVLRQLGYVQVIPSPILTPEFAYRPIESHLYEVRFSIASTESAWQMFPRGFRLFLAEFQIAEFDPSTCSSDYLPWLVRYSHPRVANVDHAGAFPDRTNAPYWVERLFRAIQPLLDARDVMPSEESRAAVDDVEQIIYDWNMFAK</sequence>
<evidence type="ECO:0000313" key="3">
    <source>
        <dbReference type="Proteomes" id="UP000813463"/>
    </source>
</evidence>
<proteinExistence type="predicted"/>
<dbReference type="PANTHER" id="PTHR46033">
    <property type="entry name" value="PROTEIN MAIN-LIKE 2"/>
    <property type="match status" value="1"/>
</dbReference>
<dbReference type="RefSeq" id="XP_056695044.1">
    <property type="nucleotide sequence ID" value="XM_056839066.1"/>
</dbReference>
<name>A0ABM3RHF5_SPIOL</name>
<evidence type="ECO:0000313" key="4">
    <source>
        <dbReference type="RefSeq" id="XP_056695044.1"/>
    </source>
</evidence>
<dbReference type="GeneID" id="130469656"/>
<gene>
    <name evidence="4" type="primary">LOC130469656</name>
</gene>
<keyword evidence="3" id="KW-1185">Reference proteome</keyword>
<feature type="region of interest" description="Disordered" evidence="1">
    <location>
        <begin position="1"/>
        <end position="35"/>
    </location>
</feature>
<feature type="domain" description="Aminotransferase-like plant mobile" evidence="2">
    <location>
        <begin position="283"/>
        <end position="358"/>
    </location>
</feature>
<protein>
    <recommendedName>
        <fullName evidence="2">Aminotransferase-like plant mobile domain-containing protein</fullName>
    </recommendedName>
</protein>
<reference evidence="4" key="2">
    <citation type="submission" date="2025-08" db="UniProtKB">
        <authorList>
            <consortium name="RefSeq"/>
        </authorList>
    </citation>
    <scope>IDENTIFICATION</scope>
    <source>
        <tissue evidence="4">Leaf</tissue>
    </source>
</reference>
<accession>A0ABM3RHF5</accession>
<evidence type="ECO:0000259" key="2">
    <source>
        <dbReference type="Pfam" id="PF10536"/>
    </source>
</evidence>
<dbReference type="Pfam" id="PF10536">
    <property type="entry name" value="PMD"/>
    <property type="match status" value="2"/>
</dbReference>
<dbReference type="Proteomes" id="UP000813463">
    <property type="component" value="Chromosome 3"/>
</dbReference>
<feature type="compositionally biased region" description="Basic residues" evidence="1">
    <location>
        <begin position="1"/>
        <end position="10"/>
    </location>
</feature>
<feature type="domain" description="Aminotransferase-like plant mobile" evidence="2">
    <location>
        <begin position="406"/>
        <end position="608"/>
    </location>
</feature>
<dbReference type="PANTHER" id="PTHR46033:SF8">
    <property type="entry name" value="PROTEIN MAINTENANCE OF MERISTEMS-LIKE"/>
    <property type="match status" value="1"/>
</dbReference>
<dbReference type="InterPro" id="IPR044824">
    <property type="entry name" value="MAIN-like"/>
</dbReference>
<evidence type="ECO:0000256" key="1">
    <source>
        <dbReference type="SAM" id="MobiDB-lite"/>
    </source>
</evidence>
<organism evidence="3 4">
    <name type="scientific">Spinacia oleracea</name>
    <name type="common">Spinach</name>
    <dbReference type="NCBI Taxonomy" id="3562"/>
    <lineage>
        <taxon>Eukaryota</taxon>
        <taxon>Viridiplantae</taxon>
        <taxon>Streptophyta</taxon>
        <taxon>Embryophyta</taxon>
        <taxon>Tracheophyta</taxon>
        <taxon>Spermatophyta</taxon>
        <taxon>Magnoliopsida</taxon>
        <taxon>eudicotyledons</taxon>
        <taxon>Gunneridae</taxon>
        <taxon>Pentapetalae</taxon>
        <taxon>Caryophyllales</taxon>
        <taxon>Chenopodiaceae</taxon>
        <taxon>Chenopodioideae</taxon>
        <taxon>Anserineae</taxon>
        <taxon>Spinacia</taxon>
    </lineage>
</organism>
<reference evidence="3" key="1">
    <citation type="journal article" date="2021" name="Nat. Commun.">
        <title>Genomic analyses provide insights into spinach domestication and the genetic basis of agronomic traits.</title>
        <authorList>
            <person name="Cai X."/>
            <person name="Sun X."/>
            <person name="Xu C."/>
            <person name="Sun H."/>
            <person name="Wang X."/>
            <person name="Ge C."/>
            <person name="Zhang Z."/>
            <person name="Wang Q."/>
            <person name="Fei Z."/>
            <person name="Jiao C."/>
            <person name="Wang Q."/>
        </authorList>
    </citation>
    <scope>NUCLEOTIDE SEQUENCE [LARGE SCALE GENOMIC DNA]</scope>
    <source>
        <strain evidence="3">cv. Varoflay</strain>
    </source>
</reference>